<evidence type="ECO:0000313" key="3">
    <source>
        <dbReference type="Proteomes" id="UP001596189"/>
    </source>
</evidence>
<proteinExistence type="predicted"/>
<protein>
    <submittedName>
        <fullName evidence="2">Oxidoreductase</fullName>
    </submittedName>
</protein>
<accession>A0ABW1JF65</accession>
<dbReference type="InterPro" id="IPR036291">
    <property type="entry name" value="NAD(P)-bd_dom_sf"/>
</dbReference>
<keyword evidence="3" id="KW-1185">Reference proteome</keyword>
<dbReference type="PANTHER" id="PTHR43157">
    <property type="entry name" value="PHOSPHATIDYLINOSITOL-GLYCAN BIOSYNTHESIS CLASS F PROTEIN-RELATED"/>
    <property type="match status" value="1"/>
</dbReference>
<evidence type="ECO:0000256" key="1">
    <source>
        <dbReference type="ARBA" id="ARBA00023002"/>
    </source>
</evidence>
<dbReference type="PANTHER" id="PTHR43157:SF31">
    <property type="entry name" value="PHOSPHATIDYLINOSITOL-GLYCAN BIOSYNTHESIS CLASS F PROTEIN"/>
    <property type="match status" value="1"/>
</dbReference>
<dbReference type="Gene3D" id="3.40.50.720">
    <property type="entry name" value="NAD(P)-binding Rossmann-like Domain"/>
    <property type="match status" value="1"/>
</dbReference>
<dbReference type="InterPro" id="IPR002347">
    <property type="entry name" value="SDR_fam"/>
</dbReference>
<dbReference type="NCBIfam" id="NF004846">
    <property type="entry name" value="PRK06197.1"/>
    <property type="match status" value="1"/>
</dbReference>
<dbReference type="SUPFAM" id="SSF51735">
    <property type="entry name" value="NAD(P)-binding Rossmann-fold domains"/>
    <property type="match status" value="1"/>
</dbReference>
<name>A0ABW1JF65_9ACTN</name>
<comment type="caution">
    <text evidence="2">The sequence shown here is derived from an EMBL/GenBank/DDBJ whole genome shotgun (WGS) entry which is preliminary data.</text>
</comment>
<dbReference type="RefSeq" id="WP_345715326.1">
    <property type="nucleotide sequence ID" value="NZ_BAABFP010000002.1"/>
</dbReference>
<dbReference type="EMBL" id="JBHSRD010000004">
    <property type="protein sequence ID" value="MFC6007986.1"/>
    <property type="molecule type" value="Genomic_DNA"/>
</dbReference>
<gene>
    <name evidence="2" type="ORF">ACFQDO_12695</name>
</gene>
<reference evidence="3" key="1">
    <citation type="journal article" date="2019" name="Int. J. Syst. Evol. Microbiol.">
        <title>The Global Catalogue of Microorganisms (GCM) 10K type strain sequencing project: providing services to taxonomists for standard genome sequencing and annotation.</title>
        <authorList>
            <consortium name="The Broad Institute Genomics Platform"/>
            <consortium name="The Broad Institute Genome Sequencing Center for Infectious Disease"/>
            <person name="Wu L."/>
            <person name="Ma J."/>
        </authorList>
    </citation>
    <scope>NUCLEOTIDE SEQUENCE [LARGE SCALE GENOMIC DNA]</scope>
    <source>
        <strain evidence="3">KACC 14249</strain>
    </source>
</reference>
<dbReference type="NCBIfam" id="NF004513">
    <property type="entry name" value="PRK05854.1"/>
    <property type="match status" value="1"/>
</dbReference>
<dbReference type="PRINTS" id="PR00081">
    <property type="entry name" value="GDHRDH"/>
</dbReference>
<sequence>MSGWTSERIGDLHGRVAVVTGANSGVGLEASVELARHGAHVVLACRNPQRGDEALGQVRVRVPGATVELRSLDLAALASVREFAADLLLDQPRIDILLNNAGVMAPSTRQVSADGHELQLATNHLGHFALTRLLLPALGAARVVTVSSPAHRMGRIAFDDLDSEQSYQPWRAYGQSKLANLLFTMQLQRFADRAGLDLLSVAAHPGWAATELVRNGPAGSGWIGRVMSAGSGLLGQPAAHGAWPLLYAATEPDVRGAEFFGPGSWGGWRGFPTRITAIDAAYDTDLAAALWQRSVELTGVTYA</sequence>
<evidence type="ECO:0000313" key="2">
    <source>
        <dbReference type="EMBL" id="MFC6007986.1"/>
    </source>
</evidence>
<keyword evidence="1" id="KW-0560">Oxidoreductase</keyword>
<organism evidence="2 3">
    <name type="scientific">Angustibacter luteus</name>
    <dbReference type="NCBI Taxonomy" id="658456"/>
    <lineage>
        <taxon>Bacteria</taxon>
        <taxon>Bacillati</taxon>
        <taxon>Actinomycetota</taxon>
        <taxon>Actinomycetes</taxon>
        <taxon>Kineosporiales</taxon>
        <taxon>Kineosporiaceae</taxon>
    </lineage>
</organism>
<dbReference type="Pfam" id="PF00106">
    <property type="entry name" value="adh_short"/>
    <property type="match status" value="1"/>
</dbReference>
<dbReference type="CDD" id="cd05327">
    <property type="entry name" value="retinol-DH_like_SDR_c_like"/>
    <property type="match status" value="1"/>
</dbReference>
<dbReference type="Proteomes" id="UP001596189">
    <property type="component" value="Unassembled WGS sequence"/>
</dbReference>